<dbReference type="EMBL" id="OP765507">
    <property type="protein sequence ID" value="UZT28894.1"/>
    <property type="molecule type" value="Genomic_DNA"/>
</dbReference>
<accession>A0A9E8G529</accession>
<protein>
    <submittedName>
        <fullName evidence="2">Uncharacterized protein</fullName>
    </submittedName>
</protein>
<dbReference type="EMBL" id="OP765584">
    <property type="protein sequence ID" value="UZT29246.1"/>
    <property type="molecule type" value="Genomic_DNA"/>
</dbReference>
<evidence type="ECO:0000313" key="1">
    <source>
        <dbReference type="EMBL" id="UZT28894.1"/>
    </source>
</evidence>
<sequence length="85" mass="9429">MSKSLYNLSQSRSNIYNDQYSIKIAGAPPRATSFYIANSSGTSYSRANNENKHLVMCVNQLSGTGRYRSQFRPNADGNRGKGCEK</sequence>
<organism evidence="2">
    <name type="scientific">Nucleocytoviricota sp</name>
    <dbReference type="NCBI Taxonomy" id="2809609"/>
    <lineage>
        <taxon>Viruses</taxon>
        <taxon>Varidnaviria</taxon>
        <taxon>Bamfordvirae</taxon>
        <taxon>Nucleocytoviricota</taxon>
    </lineage>
</organism>
<reference evidence="2" key="1">
    <citation type="submission" date="2022-11" db="EMBL/GenBank/DDBJ databases">
        <title>Genomics discovery of giant fungal viruses from subsurface oceanic crustal fluids.</title>
        <authorList>
            <person name="Bhattacharjee A.S."/>
            <person name="Schulz F."/>
            <person name="Woyke T."/>
            <person name="Orcutt B.N."/>
            <person name="Matinez Martinez J."/>
        </authorList>
    </citation>
    <scope>NUCLEOTIDE SEQUENCE</scope>
    <source>
        <strain evidence="1">VSAG1.JdFR</strain>
        <strain evidence="2">VSAG8.JdFR</strain>
    </source>
</reference>
<name>A0A9E8G529_9VIRU</name>
<proteinExistence type="predicted"/>
<evidence type="ECO:0000313" key="2">
    <source>
        <dbReference type="EMBL" id="UZT29246.1"/>
    </source>
</evidence>